<dbReference type="Proteomes" id="UP000199328">
    <property type="component" value="Unassembled WGS sequence"/>
</dbReference>
<proteinExistence type="inferred from homology"/>
<name>A0A1G8Y6B7_9RHOB</name>
<evidence type="ECO:0000256" key="1">
    <source>
        <dbReference type="ARBA" id="ARBA00009320"/>
    </source>
</evidence>
<dbReference type="STRING" id="990712.SAMN05216257_101202"/>
<organism evidence="3 4">
    <name type="scientific">Meinhardsimonia xiamenensis</name>
    <dbReference type="NCBI Taxonomy" id="990712"/>
    <lineage>
        <taxon>Bacteria</taxon>
        <taxon>Pseudomonadati</taxon>
        <taxon>Pseudomonadota</taxon>
        <taxon>Alphaproteobacteria</taxon>
        <taxon>Rhodobacterales</taxon>
        <taxon>Paracoccaceae</taxon>
        <taxon>Meinhardsimonia</taxon>
    </lineage>
</organism>
<evidence type="ECO:0008006" key="5">
    <source>
        <dbReference type="Google" id="ProtNLM"/>
    </source>
</evidence>
<evidence type="ECO:0000313" key="4">
    <source>
        <dbReference type="Proteomes" id="UP000199328"/>
    </source>
</evidence>
<reference evidence="4" key="1">
    <citation type="submission" date="2016-10" db="EMBL/GenBank/DDBJ databases">
        <authorList>
            <person name="Varghese N."/>
            <person name="Submissions S."/>
        </authorList>
    </citation>
    <scope>NUCLEOTIDE SEQUENCE [LARGE SCALE GENOMIC DNA]</scope>
    <source>
        <strain evidence="4">CGMCC 1.10789</strain>
    </source>
</reference>
<dbReference type="InterPro" id="IPR027417">
    <property type="entry name" value="P-loop_NTPase"/>
</dbReference>
<dbReference type="Pfam" id="PF19798">
    <property type="entry name" value="Sulfotransfer_5"/>
    <property type="match status" value="1"/>
</dbReference>
<keyword evidence="4" id="KW-1185">Reference proteome</keyword>
<dbReference type="SUPFAM" id="SSF52540">
    <property type="entry name" value="P-loop containing nucleoside triphosphate hydrolases"/>
    <property type="match status" value="1"/>
</dbReference>
<dbReference type="InterPro" id="IPR050571">
    <property type="entry name" value="Class-IV_PLP-Dep_Aminotrnsfr"/>
</dbReference>
<accession>A0A1G8Y6B7</accession>
<keyword evidence="2" id="KW-0100">Branched-chain amino acid biosynthesis</keyword>
<dbReference type="AlphaFoldDB" id="A0A1G8Y6B7"/>
<sequence>MKIAMWSGPRNISTALMYSFAARGDCAVWDEPFYAACLVATGLDHPMREEVIAAGITDASEVAREIEAREGAPHLYLKLMAQHMLEGFDTGWMQGARHAFLIRHPARVVASFTAKRENPRFEELGFAQLAALYDQVRALGQTPPVIDSDALRRDPEGVLKRVCSALGLDWTEKMLRWPAGGHPSDGVWARHWYGAVHRSTGFAPADPGPLPVLEGRAAELAERALPYYERMAQAAREQAA</sequence>
<dbReference type="PANTHER" id="PTHR42743:SF11">
    <property type="entry name" value="AMINODEOXYCHORISMATE LYASE"/>
    <property type="match status" value="1"/>
</dbReference>
<dbReference type="OrthoDB" id="272985at2"/>
<evidence type="ECO:0000313" key="3">
    <source>
        <dbReference type="EMBL" id="SDJ98409.1"/>
    </source>
</evidence>
<protein>
    <recommendedName>
        <fullName evidence="5">Branched-chain amino acid aminotransferase</fullName>
    </recommendedName>
</protein>
<dbReference type="Gene3D" id="3.40.50.300">
    <property type="entry name" value="P-loop containing nucleotide triphosphate hydrolases"/>
    <property type="match status" value="1"/>
</dbReference>
<comment type="similarity">
    <text evidence="1">Belongs to the class-IV pyridoxal-phosphate-dependent aminotransferase family.</text>
</comment>
<evidence type="ECO:0000256" key="2">
    <source>
        <dbReference type="ARBA" id="ARBA00023304"/>
    </source>
</evidence>
<dbReference type="PANTHER" id="PTHR42743">
    <property type="entry name" value="AMINO-ACID AMINOTRANSFERASE"/>
    <property type="match status" value="1"/>
</dbReference>
<dbReference type="GO" id="GO:0009082">
    <property type="term" value="P:branched-chain amino acid biosynthetic process"/>
    <property type="evidence" value="ECO:0007669"/>
    <property type="project" value="UniProtKB-KW"/>
</dbReference>
<gene>
    <name evidence="3" type="ORF">SAMN05216257_101202</name>
</gene>
<keyword evidence="2" id="KW-0028">Amino-acid biosynthesis</keyword>
<dbReference type="EMBL" id="FNFV01000001">
    <property type="protein sequence ID" value="SDJ98409.1"/>
    <property type="molecule type" value="Genomic_DNA"/>
</dbReference>
<dbReference type="RefSeq" id="WP_092497294.1">
    <property type="nucleotide sequence ID" value="NZ_FNFV01000001.1"/>
</dbReference>